<name>A0A3A4R5T7_9BACT</name>
<organism evidence="2 3">
    <name type="scientific">Candidatus Auribacter fodinae</name>
    <dbReference type="NCBI Taxonomy" id="2093366"/>
    <lineage>
        <taxon>Bacteria</taxon>
        <taxon>Pseudomonadati</taxon>
        <taxon>Candidatus Auribacterota</taxon>
        <taxon>Candidatus Auribacteria</taxon>
        <taxon>Candidatus Auribacterales</taxon>
        <taxon>Candidatus Auribacteraceae</taxon>
        <taxon>Candidatus Auribacter</taxon>
    </lineage>
</organism>
<protein>
    <submittedName>
        <fullName evidence="2">Uncharacterized protein</fullName>
    </submittedName>
</protein>
<dbReference type="EMBL" id="QZJZ01000077">
    <property type="protein sequence ID" value="RJP57638.1"/>
    <property type="molecule type" value="Genomic_DNA"/>
</dbReference>
<evidence type="ECO:0000313" key="2">
    <source>
        <dbReference type="EMBL" id="RJP57638.1"/>
    </source>
</evidence>
<feature type="compositionally biased region" description="Polar residues" evidence="1">
    <location>
        <begin position="17"/>
        <end position="30"/>
    </location>
</feature>
<evidence type="ECO:0000313" key="3">
    <source>
        <dbReference type="Proteomes" id="UP000266426"/>
    </source>
</evidence>
<comment type="caution">
    <text evidence="2">The sequence shown here is derived from an EMBL/GenBank/DDBJ whole genome shotgun (WGS) entry which is preliminary data.</text>
</comment>
<dbReference type="Proteomes" id="UP000266426">
    <property type="component" value="Unassembled WGS sequence"/>
</dbReference>
<dbReference type="AlphaFoldDB" id="A0A3A4R5T7"/>
<accession>A0A3A4R5T7</accession>
<feature type="compositionally biased region" description="Low complexity" evidence="1">
    <location>
        <begin position="37"/>
        <end position="54"/>
    </location>
</feature>
<sequence length="77" mass="8568">MNPIKKVSLDQYQQGVLQSPLRQRNGSANSFGDKAVSTRSNRNNSTNRKTSHTNQVVAEMKIALKKEGMGNYIDLMA</sequence>
<reference evidence="2 3" key="1">
    <citation type="journal article" date="2017" name="ISME J.">
        <title>Energy and carbon metabolisms in a deep terrestrial subsurface fluid microbial community.</title>
        <authorList>
            <person name="Momper L."/>
            <person name="Jungbluth S.P."/>
            <person name="Lee M.D."/>
            <person name="Amend J.P."/>
        </authorList>
    </citation>
    <scope>NUCLEOTIDE SEQUENCE [LARGE SCALE GENOMIC DNA]</scope>
    <source>
        <strain evidence="2">SURF_26</strain>
    </source>
</reference>
<feature type="region of interest" description="Disordered" evidence="1">
    <location>
        <begin position="17"/>
        <end position="54"/>
    </location>
</feature>
<evidence type="ECO:0000256" key="1">
    <source>
        <dbReference type="SAM" id="MobiDB-lite"/>
    </source>
</evidence>
<proteinExistence type="predicted"/>
<gene>
    <name evidence="2" type="ORF">C4541_09740</name>
</gene>